<sequence length="106" mass="12234">MPFIAMNRFRVALGNEAEFEQVWASRDSRLREVPGFVAFHLLRGPAAEDHVLYASHTTWRSREDFENWTRSEAFRAAHRGAGERKPLYIGPPQFEGFDSVQTLLPE</sequence>
<dbReference type="GO" id="GO:0004497">
    <property type="term" value="F:monooxygenase activity"/>
    <property type="evidence" value="ECO:0007669"/>
    <property type="project" value="UniProtKB-KW"/>
</dbReference>
<evidence type="ECO:0000313" key="4">
    <source>
        <dbReference type="Proteomes" id="UP000274097"/>
    </source>
</evidence>
<gene>
    <name evidence="2" type="ORF">D6Z83_01355</name>
    <name evidence="3" type="ORF">EBE87_19885</name>
</gene>
<dbReference type="AlphaFoldDB" id="A0A3A9JYX5"/>
<dbReference type="SUPFAM" id="SSF54909">
    <property type="entry name" value="Dimeric alpha+beta barrel"/>
    <property type="match status" value="1"/>
</dbReference>
<keyword evidence="2" id="KW-0560">Oxidoreductase</keyword>
<proteinExistence type="predicted"/>
<dbReference type="Gene3D" id="3.30.70.100">
    <property type="match status" value="1"/>
</dbReference>
<dbReference type="PANTHER" id="PTHR34474:SF2">
    <property type="entry name" value="SIGNAL TRANSDUCTION PROTEIN TRAP"/>
    <property type="match status" value="1"/>
</dbReference>
<evidence type="ECO:0000313" key="3">
    <source>
        <dbReference type="EMBL" id="RMI19565.1"/>
    </source>
</evidence>
<dbReference type="InParanoid" id="A0A3A9JYX5"/>
<protein>
    <submittedName>
        <fullName evidence="2">Antibiotic biosynthesis monooxygenase</fullName>
    </submittedName>
</protein>
<keyword evidence="4" id="KW-1185">Reference proteome</keyword>
<dbReference type="Proteomes" id="UP000274097">
    <property type="component" value="Unassembled WGS sequence"/>
</dbReference>
<dbReference type="PANTHER" id="PTHR34474">
    <property type="entry name" value="SIGNAL TRANSDUCTION PROTEIN TRAP"/>
    <property type="match status" value="1"/>
</dbReference>
<dbReference type="EMBL" id="RAQU01000006">
    <property type="protein sequence ID" value="RKK06048.1"/>
    <property type="molecule type" value="Genomic_DNA"/>
</dbReference>
<dbReference type="PROSITE" id="PS51725">
    <property type="entry name" value="ABM"/>
    <property type="match status" value="1"/>
</dbReference>
<keyword evidence="2" id="KW-0503">Monooxygenase</keyword>
<reference evidence="2 5" key="1">
    <citation type="submission" date="2018-09" db="EMBL/GenBank/DDBJ databases">
        <title>Roseomonas sp. nov., isolated from feces of Tibetan antelopes in the Qinghai-Tibet plateau, China.</title>
        <authorList>
            <person name="Tian Z."/>
        </authorList>
    </citation>
    <scope>NUCLEOTIDE SEQUENCE [LARGE SCALE GENOMIC DNA]</scope>
    <source>
        <strain evidence="3 4">Z23</strain>
        <strain evidence="2 5">Z24</strain>
    </source>
</reference>
<comment type="caution">
    <text evidence="2">The sequence shown here is derived from an EMBL/GenBank/DDBJ whole genome shotgun (WGS) entry which is preliminary data.</text>
</comment>
<organism evidence="2 5">
    <name type="scientific">Teichococcus wenyumeiae</name>
    <dbReference type="NCBI Taxonomy" id="2478470"/>
    <lineage>
        <taxon>Bacteria</taxon>
        <taxon>Pseudomonadati</taxon>
        <taxon>Pseudomonadota</taxon>
        <taxon>Alphaproteobacteria</taxon>
        <taxon>Acetobacterales</taxon>
        <taxon>Roseomonadaceae</taxon>
        <taxon>Roseomonas</taxon>
    </lineage>
</organism>
<dbReference type="InterPro" id="IPR007138">
    <property type="entry name" value="ABM_dom"/>
</dbReference>
<dbReference type="Proteomes" id="UP000278036">
    <property type="component" value="Unassembled WGS sequence"/>
</dbReference>
<dbReference type="InterPro" id="IPR011008">
    <property type="entry name" value="Dimeric_a/b-barrel"/>
</dbReference>
<name>A0A3A9JYX5_9PROT</name>
<evidence type="ECO:0000313" key="2">
    <source>
        <dbReference type="EMBL" id="RKK06048.1"/>
    </source>
</evidence>
<dbReference type="RefSeq" id="WP_120636527.1">
    <property type="nucleotide sequence ID" value="NZ_RAQU01000006.1"/>
</dbReference>
<dbReference type="EMBL" id="RFLX01000018">
    <property type="protein sequence ID" value="RMI19565.1"/>
    <property type="molecule type" value="Genomic_DNA"/>
</dbReference>
<evidence type="ECO:0000313" key="5">
    <source>
        <dbReference type="Proteomes" id="UP000278036"/>
    </source>
</evidence>
<dbReference type="Pfam" id="PF03992">
    <property type="entry name" value="ABM"/>
    <property type="match status" value="1"/>
</dbReference>
<dbReference type="OrthoDB" id="9798115at2"/>
<accession>A0A3A9JYX5</accession>
<feature type="domain" description="ABM" evidence="1">
    <location>
        <begin position="3"/>
        <end position="97"/>
    </location>
</feature>
<dbReference type="InterPro" id="IPR050404">
    <property type="entry name" value="Heme-degrading_MO"/>
</dbReference>
<evidence type="ECO:0000259" key="1">
    <source>
        <dbReference type="PROSITE" id="PS51725"/>
    </source>
</evidence>